<organism evidence="2 3">
    <name type="scientific">Liparis tanakae</name>
    <name type="common">Tanaka's snailfish</name>
    <dbReference type="NCBI Taxonomy" id="230148"/>
    <lineage>
        <taxon>Eukaryota</taxon>
        <taxon>Metazoa</taxon>
        <taxon>Chordata</taxon>
        <taxon>Craniata</taxon>
        <taxon>Vertebrata</taxon>
        <taxon>Euteleostomi</taxon>
        <taxon>Actinopterygii</taxon>
        <taxon>Neopterygii</taxon>
        <taxon>Teleostei</taxon>
        <taxon>Neoteleostei</taxon>
        <taxon>Acanthomorphata</taxon>
        <taxon>Eupercaria</taxon>
        <taxon>Perciformes</taxon>
        <taxon>Cottioidei</taxon>
        <taxon>Cottales</taxon>
        <taxon>Liparidae</taxon>
        <taxon>Liparis</taxon>
    </lineage>
</organism>
<evidence type="ECO:0000313" key="3">
    <source>
        <dbReference type="Proteomes" id="UP000314294"/>
    </source>
</evidence>
<keyword evidence="3" id="KW-1185">Reference proteome</keyword>
<keyword evidence="1" id="KW-0812">Transmembrane</keyword>
<reference evidence="2 3" key="1">
    <citation type="submission" date="2019-03" db="EMBL/GenBank/DDBJ databases">
        <title>First draft genome of Liparis tanakae, snailfish: a comprehensive survey of snailfish specific genes.</title>
        <authorList>
            <person name="Kim W."/>
            <person name="Song I."/>
            <person name="Jeong J.-H."/>
            <person name="Kim D."/>
            <person name="Kim S."/>
            <person name="Ryu S."/>
            <person name="Song J.Y."/>
            <person name="Lee S.K."/>
        </authorList>
    </citation>
    <scope>NUCLEOTIDE SEQUENCE [LARGE SCALE GENOMIC DNA]</scope>
    <source>
        <tissue evidence="2">Muscle</tissue>
    </source>
</reference>
<sequence length="299" mass="33711">MRKQKELDSPSPFPSISTVRSSGFGHLLRIRRTEVVISWTVDSFSQRQSLRVFSHPPITRSCEGLLLGSTSAVTQQESVTTATVFSSRSSVLISTQTFWFSLTKQALAYACIYRQAGYSAGRSSSKYTWLRRPCIAFWESNTDMNSTKIYGVNKMTITLNILKLRHPTQDDDRIKDSRSYLASPRHLQAVHRSRYLDALDLAVLAALVLDILYNLLIFFVIQQLFWCHHVHQTQHLSGQATHLMSKPVGDGQEQVILLQGLHPVKCLLIQGRVAAPGIVQQLLLGWVKLAHLGHFLRGN</sequence>
<name>A0A4Z2ITA9_9TELE</name>
<comment type="caution">
    <text evidence="2">The sequence shown here is derived from an EMBL/GenBank/DDBJ whole genome shotgun (WGS) entry which is preliminary data.</text>
</comment>
<keyword evidence="1" id="KW-0472">Membrane</keyword>
<evidence type="ECO:0000256" key="1">
    <source>
        <dbReference type="SAM" id="Phobius"/>
    </source>
</evidence>
<feature type="transmembrane region" description="Helical" evidence="1">
    <location>
        <begin position="201"/>
        <end position="226"/>
    </location>
</feature>
<dbReference type="EMBL" id="SRLO01000049">
    <property type="protein sequence ID" value="TNN81086.1"/>
    <property type="molecule type" value="Genomic_DNA"/>
</dbReference>
<dbReference type="Proteomes" id="UP000314294">
    <property type="component" value="Unassembled WGS sequence"/>
</dbReference>
<dbReference type="AlphaFoldDB" id="A0A4Z2ITA9"/>
<gene>
    <name evidence="2" type="ORF">EYF80_008742</name>
</gene>
<keyword evidence="1" id="KW-1133">Transmembrane helix</keyword>
<protein>
    <submittedName>
        <fullName evidence="2">Uncharacterized protein</fullName>
    </submittedName>
</protein>
<accession>A0A4Z2ITA9</accession>
<evidence type="ECO:0000313" key="2">
    <source>
        <dbReference type="EMBL" id="TNN81086.1"/>
    </source>
</evidence>
<proteinExistence type="predicted"/>